<dbReference type="InterPro" id="IPR025340">
    <property type="entry name" value="DUF4246"/>
</dbReference>
<dbReference type="InterPro" id="IPR049207">
    <property type="entry name" value="DUF4246_N"/>
</dbReference>
<reference evidence="4 5" key="1">
    <citation type="submission" date="2009-11" db="EMBL/GenBank/DDBJ databases">
        <title>Annotation of Allomyces macrogynus ATCC 38327.</title>
        <authorList>
            <consortium name="The Broad Institute Genome Sequencing Platform"/>
            <person name="Russ C."/>
            <person name="Cuomo C."/>
            <person name="Burger G."/>
            <person name="Gray M.W."/>
            <person name="Holland P.W.H."/>
            <person name="King N."/>
            <person name="Lang F.B.F."/>
            <person name="Roger A.J."/>
            <person name="Ruiz-Trillo I."/>
            <person name="Young S.K."/>
            <person name="Zeng Q."/>
            <person name="Gargeya S."/>
            <person name="Fitzgerald M."/>
            <person name="Haas B."/>
            <person name="Abouelleil A."/>
            <person name="Alvarado L."/>
            <person name="Arachchi H.M."/>
            <person name="Berlin A."/>
            <person name="Chapman S.B."/>
            <person name="Gearin G."/>
            <person name="Goldberg J."/>
            <person name="Griggs A."/>
            <person name="Gujja S."/>
            <person name="Hansen M."/>
            <person name="Heiman D."/>
            <person name="Howarth C."/>
            <person name="Larimer J."/>
            <person name="Lui A."/>
            <person name="MacDonald P.J.P."/>
            <person name="McCowen C."/>
            <person name="Montmayeur A."/>
            <person name="Murphy C."/>
            <person name="Neiman D."/>
            <person name="Pearson M."/>
            <person name="Priest M."/>
            <person name="Roberts A."/>
            <person name="Saif S."/>
            <person name="Shea T."/>
            <person name="Sisk P."/>
            <person name="Stolte C."/>
            <person name="Sykes S."/>
            <person name="Wortman J."/>
            <person name="Nusbaum C."/>
            <person name="Birren B."/>
        </authorList>
    </citation>
    <scope>NUCLEOTIDE SEQUENCE [LARGE SCALE GENOMIC DNA]</scope>
    <source>
        <strain evidence="4 5">ATCC 38327</strain>
    </source>
</reference>
<feature type="compositionally biased region" description="Acidic residues" evidence="1">
    <location>
        <begin position="279"/>
        <end position="308"/>
    </location>
</feature>
<gene>
    <name evidence="4" type="ORF">AMAG_14738</name>
</gene>
<protein>
    <submittedName>
        <fullName evidence="4">Uncharacterized protein</fullName>
    </submittedName>
</protein>
<organism evidence="4 5">
    <name type="scientific">Allomyces macrogynus (strain ATCC 38327)</name>
    <name type="common">Allomyces javanicus var. macrogynus</name>
    <dbReference type="NCBI Taxonomy" id="578462"/>
    <lineage>
        <taxon>Eukaryota</taxon>
        <taxon>Fungi</taxon>
        <taxon>Fungi incertae sedis</taxon>
        <taxon>Blastocladiomycota</taxon>
        <taxon>Blastocladiomycetes</taxon>
        <taxon>Blastocladiales</taxon>
        <taxon>Blastocladiaceae</taxon>
        <taxon>Allomyces</taxon>
    </lineage>
</organism>
<name>A0A0L0T579_ALLM3</name>
<dbReference type="eggNOG" id="ENOG502QQIE">
    <property type="taxonomic scope" value="Eukaryota"/>
</dbReference>
<keyword evidence="5" id="KW-1185">Reference proteome</keyword>
<dbReference type="Pfam" id="PF21666">
    <property type="entry name" value="DUF4246_N"/>
    <property type="match status" value="1"/>
</dbReference>
<dbReference type="PANTHER" id="PTHR33119">
    <property type="entry name" value="IFI3P"/>
    <property type="match status" value="1"/>
</dbReference>
<dbReference type="PANTHER" id="PTHR33119:SF1">
    <property type="entry name" value="FE2OG DIOXYGENASE DOMAIN-CONTAINING PROTEIN"/>
    <property type="match status" value="1"/>
</dbReference>
<sequence length="605" mass="68646">MTQELAATPKKSLPLPFVSDADGAPYQPRTRREQRMGEFLNTIRDKLNWARKWKQDEIRACWIAQLEAFAANERWTAYKPSTRKRVGEPLGFMPDADFQYVRKEITWQAEHLPTIGGPDGVFVRDKAVSDEMRQVLVQQVFDLLENVPDTQKDWHPWSNNQVLDLVHPSLYPLVYGRTRVLDAPMPSFDDWRKFISGGTTVTASCDSTHMSEQFQWLPSDFEVDKDGKVVIQSYINNLHPETHKPLYATLARVFECAVPLLEQVLGRLEAPTPLRIDPDPEDWYEEYESEDEDEKCVTSDEEDEDEDAGDKHENGGEQGAEKAVSADAAVESVGSAPAAKPERKYESWDDWFENRVPIIPDPPAEYDVDGNVFTPFSLRGRTLKVITKLANIHLTPADPKYPGGSWHIEGMLNEAIVATALYYWDIDNITDSKLHFRTGVQPPAYEQSDSRGIRLAYGLYNHGPLVQYCGYITARKGRMVAFPNLFQHQVAPFELKDPTRRGHRKIVAYFLVDPSSLTGEQVASTSRVPPQQAEWISSAWATAGQFPLEAGVDLPREMVDSIVSKVESAMTLDEAKALRLKLMDERTTASKETERETPRFNLCEH</sequence>
<evidence type="ECO:0000313" key="4">
    <source>
        <dbReference type="EMBL" id="KNE69892.1"/>
    </source>
</evidence>
<dbReference type="AlphaFoldDB" id="A0A0L0T579"/>
<evidence type="ECO:0000259" key="2">
    <source>
        <dbReference type="Pfam" id="PF14033"/>
    </source>
</evidence>
<feature type="domain" description="DUF4246" evidence="2">
    <location>
        <begin position="97"/>
        <end position="537"/>
    </location>
</feature>
<feature type="domain" description="DUF4246" evidence="3">
    <location>
        <begin position="11"/>
        <end position="64"/>
    </location>
</feature>
<evidence type="ECO:0000259" key="3">
    <source>
        <dbReference type="Pfam" id="PF21666"/>
    </source>
</evidence>
<dbReference type="EMBL" id="GG745363">
    <property type="protein sequence ID" value="KNE69892.1"/>
    <property type="molecule type" value="Genomic_DNA"/>
</dbReference>
<evidence type="ECO:0000256" key="1">
    <source>
        <dbReference type="SAM" id="MobiDB-lite"/>
    </source>
</evidence>
<dbReference type="OrthoDB" id="415532at2759"/>
<proteinExistence type="predicted"/>
<dbReference type="InterPro" id="IPR049192">
    <property type="entry name" value="DUF4246_C"/>
</dbReference>
<dbReference type="STRING" id="578462.A0A0L0T579"/>
<accession>A0A0L0T579</accession>
<reference evidence="5" key="2">
    <citation type="submission" date="2009-11" db="EMBL/GenBank/DDBJ databases">
        <title>The Genome Sequence of Allomyces macrogynus strain ATCC 38327.</title>
        <authorList>
            <consortium name="The Broad Institute Genome Sequencing Platform"/>
            <person name="Russ C."/>
            <person name="Cuomo C."/>
            <person name="Shea T."/>
            <person name="Young S.K."/>
            <person name="Zeng Q."/>
            <person name="Koehrsen M."/>
            <person name="Haas B."/>
            <person name="Borodovsky M."/>
            <person name="Guigo R."/>
            <person name="Alvarado L."/>
            <person name="Berlin A."/>
            <person name="Borenstein D."/>
            <person name="Chen Z."/>
            <person name="Engels R."/>
            <person name="Freedman E."/>
            <person name="Gellesch M."/>
            <person name="Goldberg J."/>
            <person name="Griggs A."/>
            <person name="Gujja S."/>
            <person name="Heiman D."/>
            <person name="Hepburn T."/>
            <person name="Howarth C."/>
            <person name="Jen D."/>
            <person name="Larson L."/>
            <person name="Lewis B."/>
            <person name="Mehta T."/>
            <person name="Park D."/>
            <person name="Pearson M."/>
            <person name="Roberts A."/>
            <person name="Saif S."/>
            <person name="Shenoy N."/>
            <person name="Sisk P."/>
            <person name="Stolte C."/>
            <person name="Sykes S."/>
            <person name="Walk T."/>
            <person name="White J."/>
            <person name="Yandava C."/>
            <person name="Burger G."/>
            <person name="Gray M.W."/>
            <person name="Holland P.W.H."/>
            <person name="King N."/>
            <person name="Lang F.B.F."/>
            <person name="Roger A.J."/>
            <person name="Ruiz-Trillo I."/>
            <person name="Lander E."/>
            <person name="Nusbaum C."/>
        </authorList>
    </citation>
    <scope>NUCLEOTIDE SEQUENCE [LARGE SCALE GENOMIC DNA]</scope>
    <source>
        <strain evidence="5">ATCC 38327</strain>
    </source>
</reference>
<evidence type="ECO:0000313" key="5">
    <source>
        <dbReference type="Proteomes" id="UP000054350"/>
    </source>
</evidence>
<dbReference type="OMA" id="QDRHEFI"/>
<dbReference type="VEuPathDB" id="FungiDB:AMAG_14738"/>
<feature type="region of interest" description="Disordered" evidence="1">
    <location>
        <begin position="272"/>
        <end position="341"/>
    </location>
</feature>
<dbReference type="Proteomes" id="UP000054350">
    <property type="component" value="Unassembled WGS sequence"/>
</dbReference>
<dbReference type="Pfam" id="PF14033">
    <property type="entry name" value="DUF4246"/>
    <property type="match status" value="1"/>
</dbReference>